<feature type="region of interest" description="Disordered" evidence="10">
    <location>
        <begin position="95"/>
        <end position="155"/>
    </location>
</feature>
<feature type="transmembrane region" description="Helical" evidence="11">
    <location>
        <begin position="12"/>
        <end position="33"/>
    </location>
</feature>
<keyword evidence="5 11" id="KW-0812">Transmembrane</keyword>
<evidence type="ECO:0000256" key="10">
    <source>
        <dbReference type="SAM" id="MobiDB-lite"/>
    </source>
</evidence>
<dbReference type="Pfam" id="PF06295">
    <property type="entry name" value="ZapG-like"/>
    <property type="match status" value="1"/>
</dbReference>
<keyword evidence="3" id="KW-0997">Cell inner membrane</keyword>
<dbReference type="PANTHER" id="PTHR39579">
    <property type="entry name" value="INNER MEMBRANE PROTEIN YHCB"/>
    <property type="match status" value="1"/>
</dbReference>
<accession>A0A3B0YR87</accession>
<dbReference type="InterPro" id="IPR009386">
    <property type="entry name" value="ZapG-like"/>
</dbReference>
<sequence length="155" mass="17057">MVDGGFDLSWAWGIGLICFAFGLTVGVAGFYLLTGNQQCSKEKELASQLASAQQQFDDYREQVGQHFLKTSDLVQKMTSSYRDVYEHLANSSQTLCTDPVSTPQLDIPHQPMLNQESSDNPSEVDTNPIPIQKTSANTSLGDSPDTPDLNTETRH</sequence>
<evidence type="ECO:0000256" key="9">
    <source>
        <dbReference type="ARBA" id="ARBA00023306"/>
    </source>
</evidence>
<keyword evidence="6" id="KW-0133">Cell shape</keyword>
<dbReference type="PANTHER" id="PTHR39579:SF1">
    <property type="entry name" value="INNER MEMBRANE PROTEIN YHCB"/>
    <property type="match status" value="1"/>
</dbReference>
<evidence type="ECO:0000256" key="4">
    <source>
        <dbReference type="ARBA" id="ARBA00022618"/>
    </source>
</evidence>
<evidence type="ECO:0000256" key="2">
    <source>
        <dbReference type="ARBA" id="ARBA00022475"/>
    </source>
</evidence>
<keyword evidence="9" id="KW-0131">Cell cycle</keyword>
<reference evidence="12" key="1">
    <citation type="submission" date="2018-06" db="EMBL/GenBank/DDBJ databases">
        <authorList>
            <person name="Zhirakovskaya E."/>
        </authorList>
    </citation>
    <scope>NUCLEOTIDE SEQUENCE</scope>
</reference>
<comment type="subcellular location">
    <subcellularLocation>
        <location evidence="1">Cell inner membrane</location>
        <topology evidence="1">Single-pass membrane protein</topology>
    </subcellularLocation>
</comment>
<evidence type="ECO:0000256" key="8">
    <source>
        <dbReference type="ARBA" id="ARBA00023136"/>
    </source>
</evidence>
<evidence type="ECO:0000256" key="3">
    <source>
        <dbReference type="ARBA" id="ARBA00022519"/>
    </source>
</evidence>
<proteinExistence type="predicted"/>
<evidence type="ECO:0000256" key="6">
    <source>
        <dbReference type="ARBA" id="ARBA00022960"/>
    </source>
</evidence>
<keyword evidence="7 11" id="KW-1133">Transmembrane helix</keyword>
<feature type="compositionally biased region" description="Polar residues" evidence="10">
    <location>
        <begin position="132"/>
        <end position="141"/>
    </location>
</feature>
<dbReference type="GO" id="GO:0005886">
    <property type="term" value="C:plasma membrane"/>
    <property type="evidence" value="ECO:0007669"/>
    <property type="project" value="UniProtKB-SubCell"/>
</dbReference>
<dbReference type="EMBL" id="UOFK01000288">
    <property type="protein sequence ID" value="VAW81961.1"/>
    <property type="molecule type" value="Genomic_DNA"/>
</dbReference>
<keyword evidence="4" id="KW-0132">Cell division</keyword>
<dbReference type="GO" id="GO:0051301">
    <property type="term" value="P:cell division"/>
    <property type="evidence" value="ECO:0007669"/>
    <property type="project" value="UniProtKB-KW"/>
</dbReference>
<keyword evidence="2" id="KW-1003">Cell membrane</keyword>
<name>A0A3B0YR87_9ZZZZ</name>
<evidence type="ECO:0000313" key="12">
    <source>
        <dbReference type="EMBL" id="VAW81961.1"/>
    </source>
</evidence>
<feature type="compositionally biased region" description="Polar residues" evidence="10">
    <location>
        <begin position="95"/>
        <end position="104"/>
    </location>
</feature>
<evidence type="ECO:0000256" key="7">
    <source>
        <dbReference type="ARBA" id="ARBA00022989"/>
    </source>
</evidence>
<dbReference type="GO" id="GO:0008360">
    <property type="term" value="P:regulation of cell shape"/>
    <property type="evidence" value="ECO:0007669"/>
    <property type="project" value="UniProtKB-KW"/>
</dbReference>
<protein>
    <recommendedName>
        <fullName evidence="13">Cytochrome d ubiquinol oxidase subunit III (Cytochrome bd-I oxidase subunit III)</fullName>
    </recommendedName>
</protein>
<evidence type="ECO:0000256" key="5">
    <source>
        <dbReference type="ARBA" id="ARBA00022692"/>
    </source>
</evidence>
<gene>
    <name evidence="12" type="ORF">MNBD_GAMMA13-1273</name>
</gene>
<organism evidence="12">
    <name type="scientific">hydrothermal vent metagenome</name>
    <dbReference type="NCBI Taxonomy" id="652676"/>
    <lineage>
        <taxon>unclassified sequences</taxon>
        <taxon>metagenomes</taxon>
        <taxon>ecological metagenomes</taxon>
    </lineage>
</organism>
<evidence type="ECO:0000256" key="11">
    <source>
        <dbReference type="SAM" id="Phobius"/>
    </source>
</evidence>
<feature type="compositionally biased region" description="Polar residues" evidence="10">
    <location>
        <begin position="112"/>
        <end position="125"/>
    </location>
</feature>
<evidence type="ECO:0000256" key="1">
    <source>
        <dbReference type="ARBA" id="ARBA00004377"/>
    </source>
</evidence>
<keyword evidence="8 11" id="KW-0472">Membrane</keyword>
<dbReference type="AlphaFoldDB" id="A0A3B0YR87"/>
<evidence type="ECO:0008006" key="13">
    <source>
        <dbReference type="Google" id="ProtNLM"/>
    </source>
</evidence>